<evidence type="ECO:0000313" key="2">
    <source>
        <dbReference type="Proteomes" id="UP001328733"/>
    </source>
</evidence>
<keyword evidence="2" id="KW-1185">Reference proteome</keyword>
<reference evidence="1 2" key="1">
    <citation type="submission" date="2024-01" db="EMBL/GenBank/DDBJ databases">
        <title>Genomic insights into the taxonomy and metabolism of the cyanobacterium Pannus brasiliensis CCIBt3594.</title>
        <authorList>
            <person name="Machado M."/>
            <person name="Botero N.B."/>
            <person name="Andreote A.P.D."/>
            <person name="Feitosa A.M.T."/>
            <person name="Popin R."/>
            <person name="Sivonen K."/>
            <person name="Fiore M.F."/>
        </authorList>
    </citation>
    <scope>NUCLEOTIDE SEQUENCE [LARGE SCALE GENOMIC DNA]</scope>
    <source>
        <strain evidence="1 2">CCIBt3594</strain>
    </source>
</reference>
<protein>
    <submittedName>
        <fullName evidence="1">Uncharacterized protein</fullName>
    </submittedName>
</protein>
<evidence type="ECO:0000313" key="1">
    <source>
        <dbReference type="EMBL" id="MEG3439221.1"/>
    </source>
</evidence>
<dbReference type="EMBL" id="JBAFSM010000043">
    <property type="protein sequence ID" value="MEG3439221.1"/>
    <property type="molecule type" value="Genomic_DNA"/>
</dbReference>
<dbReference type="Proteomes" id="UP001328733">
    <property type="component" value="Unassembled WGS sequence"/>
</dbReference>
<accession>A0AAW9QZM7</accession>
<organism evidence="1 2">
    <name type="scientific">Pannus brasiliensis CCIBt3594</name>
    <dbReference type="NCBI Taxonomy" id="1427578"/>
    <lineage>
        <taxon>Bacteria</taxon>
        <taxon>Bacillati</taxon>
        <taxon>Cyanobacteriota</taxon>
        <taxon>Cyanophyceae</taxon>
        <taxon>Oscillatoriophycideae</taxon>
        <taxon>Chroococcales</taxon>
        <taxon>Microcystaceae</taxon>
        <taxon>Pannus</taxon>
    </lineage>
</organism>
<name>A0AAW9QZM7_9CHRO</name>
<gene>
    <name evidence="1" type="ORF">V0288_18995</name>
</gene>
<comment type="caution">
    <text evidence="1">The sequence shown here is derived from an EMBL/GenBank/DDBJ whole genome shotgun (WGS) entry which is preliminary data.</text>
</comment>
<dbReference type="AlphaFoldDB" id="A0AAW9QZM7"/>
<sequence length="48" mass="5240">MAFSPIIADDPDITSVTSIDPFTSIKNCNEVLDRAGENRMEGKPSEAR</sequence>
<dbReference type="RefSeq" id="WP_332866705.1">
    <property type="nucleotide sequence ID" value="NZ_JBAFSM010000043.1"/>
</dbReference>
<proteinExistence type="predicted"/>